<keyword evidence="3 6" id="KW-0812">Transmembrane</keyword>
<reference evidence="9" key="1">
    <citation type="submission" date="2023-06" db="EMBL/GenBank/DDBJ databases">
        <title>Draft genome sequence of Nocardioides sp. SOB77.</title>
        <authorList>
            <person name="Zhang G."/>
        </authorList>
    </citation>
    <scope>NUCLEOTIDE SEQUENCE</scope>
    <source>
        <strain evidence="9">SOB77</strain>
    </source>
</reference>
<dbReference type="EMBL" id="JAUHJQ010000001">
    <property type="protein sequence ID" value="MDN4171893.1"/>
    <property type="molecule type" value="Genomic_DNA"/>
</dbReference>
<evidence type="ECO:0000256" key="3">
    <source>
        <dbReference type="ARBA" id="ARBA00022692"/>
    </source>
</evidence>
<feature type="domain" description="ABC3 transporter permease C-terminal" evidence="8">
    <location>
        <begin position="72"/>
        <end position="187"/>
    </location>
</feature>
<sequence>MWRLARSAVAAHPGSLAGTALALTCAAALLSAGGALVESGVRAGSAPASGTGGGPLAPDGGALVALASSYLGTASLVVVLVLASTVALAMRPRQRDLAVLRAVGATSTQVRRLVTAELLLLSAVAGPVGSAVGLLAGRWVSPLLVDASLVPPGFSPTLSPLPAAGAVLVLAAVAVAAGRLAARDTLRLPVTAALRTAAAEPREVGRVRVVLAGVTGALGLLAAGSPLVVPGTIGGATASTSALLLVAAAALAGPVLVRQVLGAGSVRHHRSPVVHLALAATRGSARRLTAVVLPLAAVVALGAVQTSTGEAVRAAAVQQLSAGLSADVVVTAPTGLDPAALEQVGSAPGVTHATPLATVPAQVRTDDEVPSEALAWEAAALRVLPTGAGTGDPAYDLDVVDGSLHELAEPGTVAVSTDARLLSGHGVGDTVAVRLAGGPTTELRVVAAYERGLGFGDHVLGAATPAALDLHPAVDTVLVDSADRAATVRSLRSDGLRATDEAAYVATATSADAAEQRLSTVLLLALLAFVLLGAGNALVMTTAGRRGELRLLGQVGATRPQLVRMALVESFVVALAAVVIGTLAVVPALLGTSLGLLGAAPPALDLTAYVVLVALALLVSVAGTVPTVAARLVRA</sequence>
<proteinExistence type="predicted"/>
<name>A0ABT8FB37_9ACTN</name>
<feature type="transmembrane region" description="Helical" evidence="6">
    <location>
        <begin position="118"/>
        <end position="141"/>
    </location>
</feature>
<evidence type="ECO:0000256" key="7">
    <source>
        <dbReference type="SAM" id="SignalP"/>
    </source>
</evidence>
<keyword evidence="2" id="KW-1003">Cell membrane</keyword>
<feature type="transmembrane region" description="Helical" evidence="6">
    <location>
        <begin position="241"/>
        <end position="261"/>
    </location>
</feature>
<feature type="transmembrane region" description="Helical" evidence="6">
    <location>
        <begin position="67"/>
        <end position="90"/>
    </location>
</feature>
<dbReference type="PANTHER" id="PTHR30287">
    <property type="entry name" value="MEMBRANE COMPONENT OF PREDICTED ABC SUPERFAMILY METABOLITE UPTAKE TRANSPORTER"/>
    <property type="match status" value="1"/>
</dbReference>
<dbReference type="InterPro" id="IPR003838">
    <property type="entry name" value="ABC3_permease_C"/>
</dbReference>
<dbReference type="Proteomes" id="UP001168620">
    <property type="component" value="Unassembled WGS sequence"/>
</dbReference>
<keyword evidence="5 6" id="KW-0472">Membrane</keyword>
<comment type="caution">
    <text evidence="9">The sequence shown here is derived from an EMBL/GenBank/DDBJ whole genome shotgun (WGS) entry which is preliminary data.</text>
</comment>
<keyword evidence="7" id="KW-0732">Signal</keyword>
<feature type="transmembrane region" description="Helical" evidence="6">
    <location>
        <begin position="521"/>
        <end position="541"/>
    </location>
</feature>
<dbReference type="InterPro" id="IPR038766">
    <property type="entry name" value="Membrane_comp_ABC_pdt"/>
</dbReference>
<evidence type="ECO:0000256" key="4">
    <source>
        <dbReference type="ARBA" id="ARBA00022989"/>
    </source>
</evidence>
<feature type="transmembrane region" description="Helical" evidence="6">
    <location>
        <begin position="562"/>
        <end position="586"/>
    </location>
</feature>
<feature type="transmembrane region" description="Helical" evidence="6">
    <location>
        <begin position="209"/>
        <end position="229"/>
    </location>
</feature>
<evidence type="ECO:0000256" key="1">
    <source>
        <dbReference type="ARBA" id="ARBA00004651"/>
    </source>
</evidence>
<organism evidence="9 10">
    <name type="scientific">Nocardioides oceani</name>
    <dbReference type="NCBI Taxonomy" id="3058369"/>
    <lineage>
        <taxon>Bacteria</taxon>
        <taxon>Bacillati</taxon>
        <taxon>Actinomycetota</taxon>
        <taxon>Actinomycetes</taxon>
        <taxon>Propionibacteriales</taxon>
        <taxon>Nocardioidaceae</taxon>
        <taxon>Nocardioides</taxon>
    </lineage>
</organism>
<dbReference type="PANTHER" id="PTHR30287:SF1">
    <property type="entry name" value="INNER MEMBRANE PROTEIN"/>
    <property type="match status" value="1"/>
</dbReference>
<evidence type="ECO:0000313" key="9">
    <source>
        <dbReference type="EMBL" id="MDN4171893.1"/>
    </source>
</evidence>
<feature type="transmembrane region" description="Helical" evidence="6">
    <location>
        <begin position="288"/>
        <end position="304"/>
    </location>
</feature>
<feature type="transmembrane region" description="Helical" evidence="6">
    <location>
        <begin position="606"/>
        <end position="633"/>
    </location>
</feature>
<evidence type="ECO:0000259" key="8">
    <source>
        <dbReference type="Pfam" id="PF02687"/>
    </source>
</evidence>
<feature type="transmembrane region" description="Helical" evidence="6">
    <location>
        <begin position="161"/>
        <end position="182"/>
    </location>
</feature>
<evidence type="ECO:0000256" key="6">
    <source>
        <dbReference type="SAM" id="Phobius"/>
    </source>
</evidence>
<keyword evidence="10" id="KW-1185">Reference proteome</keyword>
<feature type="chain" id="PRO_5046470030" evidence="7">
    <location>
        <begin position="23"/>
        <end position="635"/>
    </location>
</feature>
<accession>A0ABT8FB37</accession>
<comment type="subcellular location">
    <subcellularLocation>
        <location evidence="1">Cell membrane</location>
        <topology evidence="1">Multi-pass membrane protein</topology>
    </subcellularLocation>
</comment>
<protein>
    <submittedName>
        <fullName evidence="9">ABC transporter permease</fullName>
    </submittedName>
</protein>
<feature type="signal peptide" evidence="7">
    <location>
        <begin position="1"/>
        <end position="22"/>
    </location>
</feature>
<keyword evidence="4 6" id="KW-1133">Transmembrane helix</keyword>
<dbReference type="RefSeq" id="WP_300951302.1">
    <property type="nucleotide sequence ID" value="NZ_JAUHJQ010000001.1"/>
</dbReference>
<evidence type="ECO:0000256" key="5">
    <source>
        <dbReference type="ARBA" id="ARBA00023136"/>
    </source>
</evidence>
<evidence type="ECO:0000256" key="2">
    <source>
        <dbReference type="ARBA" id="ARBA00022475"/>
    </source>
</evidence>
<evidence type="ECO:0000313" key="10">
    <source>
        <dbReference type="Proteomes" id="UP001168620"/>
    </source>
</evidence>
<gene>
    <name evidence="9" type="ORF">QWY28_02945</name>
</gene>
<dbReference type="Pfam" id="PF02687">
    <property type="entry name" value="FtsX"/>
    <property type="match status" value="1"/>
</dbReference>